<dbReference type="PANTHER" id="PTHR12083:SF9">
    <property type="entry name" value="BIFUNCTIONAL POLYNUCLEOTIDE PHOSPHATASE_KINASE"/>
    <property type="match status" value="1"/>
</dbReference>
<reference evidence="2" key="1">
    <citation type="submission" date="2021-03" db="EMBL/GenBank/DDBJ databases">
        <title>Evolutionary innovations through gain and loss of genes in the ectomycorrhizal Boletales.</title>
        <authorList>
            <person name="Wu G."/>
            <person name="Miyauchi S."/>
            <person name="Morin E."/>
            <person name="Yang Z.-L."/>
            <person name="Xu J."/>
            <person name="Martin F.M."/>
        </authorList>
    </citation>
    <scope>NUCLEOTIDE SEQUENCE</scope>
    <source>
        <strain evidence="2">BR01</strain>
    </source>
</reference>
<dbReference type="InterPro" id="IPR006549">
    <property type="entry name" value="HAD-SF_hydro_IIIA"/>
</dbReference>
<dbReference type="Pfam" id="PF08645">
    <property type="entry name" value="PNK3P"/>
    <property type="match status" value="1"/>
</dbReference>
<dbReference type="GO" id="GO:0006281">
    <property type="term" value="P:DNA repair"/>
    <property type="evidence" value="ECO:0007669"/>
    <property type="project" value="TreeGrafter"/>
</dbReference>
<keyword evidence="2" id="KW-0808">Transferase</keyword>
<dbReference type="PANTHER" id="PTHR12083">
    <property type="entry name" value="BIFUNCTIONAL POLYNUCLEOTIDE PHOSPHATASE/KINASE"/>
    <property type="match status" value="1"/>
</dbReference>
<proteinExistence type="predicted"/>
<evidence type="ECO:0000313" key="3">
    <source>
        <dbReference type="Proteomes" id="UP000683000"/>
    </source>
</evidence>
<evidence type="ECO:0000313" key="2">
    <source>
        <dbReference type="EMBL" id="KAG6379099.1"/>
    </source>
</evidence>
<keyword evidence="2" id="KW-0418">Kinase</keyword>
<feature type="compositionally biased region" description="Polar residues" evidence="1">
    <location>
        <begin position="1"/>
        <end position="10"/>
    </location>
</feature>
<protein>
    <submittedName>
        <fullName evidence="2">Polynucleotide kinase 3 phosphatase-domain-containing protein</fullName>
    </submittedName>
</protein>
<name>A0A8I2YTT4_9AGAM</name>
<dbReference type="EMBL" id="JAGFBS010000005">
    <property type="protein sequence ID" value="KAG6379099.1"/>
    <property type="molecule type" value="Genomic_DNA"/>
</dbReference>
<dbReference type="Gene3D" id="3.40.50.1000">
    <property type="entry name" value="HAD superfamily/HAD-like"/>
    <property type="match status" value="1"/>
</dbReference>
<dbReference type="SUPFAM" id="SSF56784">
    <property type="entry name" value="HAD-like"/>
    <property type="match status" value="1"/>
</dbReference>
<accession>A0A8I2YTT4</accession>
<organism evidence="2 3">
    <name type="scientific">Boletus reticuloceps</name>
    <dbReference type="NCBI Taxonomy" id="495285"/>
    <lineage>
        <taxon>Eukaryota</taxon>
        <taxon>Fungi</taxon>
        <taxon>Dikarya</taxon>
        <taxon>Basidiomycota</taxon>
        <taxon>Agaricomycotina</taxon>
        <taxon>Agaricomycetes</taxon>
        <taxon>Agaricomycetidae</taxon>
        <taxon>Boletales</taxon>
        <taxon>Boletineae</taxon>
        <taxon>Boletaceae</taxon>
        <taxon>Boletoideae</taxon>
        <taxon>Boletus</taxon>
    </lineage>
</organism>
<dbReference type="GO" id="GO:0046403">
    <property type="term" value="F:polynucleotide 3'-phosphatase activity"/>
    <property type="evidence" value="ECO:0007669"/>
    <property type="project" value="TreeGrafter"/>
</dbReference>
<dbReference type="InterPro" id="IPR023214">
    <property type="entry name" value="HAD_sf"/>
</dbReference>
<sequence>MSEPGQSPAEQPTKKRNVAELQEGADVADDSMNSARKVAKIHPFFSKPSASSSAFQWLKPALGPKRTCLHGIHLDPPARPNVALFDLDGTIIQWRKNSGKGADALKWAWWRQCVPAKLKALHQDGYAIVVISNQAIKAAALERLEEKDTSDRECDVPFHLFAACAKDGYRKPMPGMWYELERIFKEHHVDIGTYAPITLWHTELGRR</sequence>
<comment type="caution">
    <text evidence="2">The sequence shown here is derived from an EMBL/GenBank/DDBJ whole genome shotgun (WGS) entry which is preliminary data.</text>
</comment>
<feature type="region of interest" description="Disordered" evidence="1">
    <location>
        <begin position="1"/>
        <end position="32"/>
    </location>
</feature>
<dbReference type="InterPro" id="IPR013954">
    <property type="entry name" value="PNK3P"/>
</dbReference>
<keyword evidence="3" id="KW-1185">Reference proteome</keyword>
<dbReference type="Proteomes" id="UP000683000">
    <property type="component" value="Unassembled WGS sequence"/>
</dbReference>
<evidence type="ECO:0000256" key="1">
    <source>
        <dbReference type="SAM" id="MobiDB-lite"/>
    </source>
</evidence>
<gene>
    <name evidence="2" type="ORF">JVT61DRAFT_11535</name>
</gene>
<dbReference type="NCBIfam" id="TIGR01662">
    <property type="entry name" value="HAD-SF-IIIA"/>
    <property type="match status" value="1"/>
</dbReference>
<dbReference type="AlphaFoldDB" id="A0A8I2YTT4"/>
<dbReference type="GO" id="GO:0003690">
    <property type="term" value="F:double-stranded DNA binding"/>
    <property type="evidence" value="ECO:0007669"/>
    <property type="project" value="TreeGrafter"/>
</dbReference>
<dbReference type="InterPro" id="IPR036412">
    <property type="entry name" value="HAD-like_sf"/>
</dbReference>
<dbReference type="OrthoDB" id="19045at2759"/>
<dbReference type="GO" id="GO:0046404">
    <property type="term" value="F:ATP-dependent polydeoxyribonucleotide 5'-hydroxyl-kinase activity"/>
    <property type="evidence" value="ECO:0007669"/>
    <property type="project" value="TreeGrafter"/>
</dbReference>